<gene>
    <name evidence="1" type="ORF">GCM10017635_28590</name>
</gene>
<protein>
    <submittedName>
        <fullName evidence="1">Uncharacterized protein</fullName>
    </submittedName>
</protein>
<evidence type="ECO:0000313" key="1">
    <source>
        <dbReference type="EMBL" id="GLK65384.1"/>
    </source>
</evidence>
<dbReference type="AlphaFoldDB" id="A0AAD3RV59"/>
<sequence length="69" mass="7421">MVLIPSQEGRLSRFPGTLRLGQDEASLPRHPPAPVKDAGEILAAYSAAVEVRSSDTPGPMVELIETFFT</sequence>
<accession>A0AAD3RV59</accession>
<reference evidence="1" key="1">
    <citation type="journal article" date="2014" name="Int. J. Syst. Evol. Microbiol.">
        <title>Complete genome sequence of Corynebacterium casei LMG S-19264T (=DSM 44701T), isolated from a smear-ripened cheese.</title>
        <authorList>
            <consortium name="US DOE Joint Genome Institute (JGI-PGF)"/>
            <person name="Walter F."/>
            <person name="Albersmeier A."/>
            <person name="Kalinowski J."/>
            <person name="Ruckert C."/>
        </authorList>
    </citation>
    <scope>NUCLEOTIDE SEQUENCE</scope>
    <source>
        <strain evidence="1">VKM B-2222</strain>
    </source>
</reference>
<proteinExistence type="predicted"/>
<reference evidence="1" key="2">
    <citation type="submission" date="2023-01" db="EMBL/GenBank/DDBJ databases">
        <authorList>
            <person name="Sun Q."/>
            <person name="Evtushenko L."/>
        </authorList>
    </citation>
    <scope>NUCLEOTIDE SEQUENCE</scope>
    <source>
        <strain evidence="1">VKM B-2222</strain>
    </source>
</reference>
<dbReference type="Proteomes" id="UP001143349">
    <property type="component" value="Unassembled WGS sequence"/>
</dbReference>
<name>A0AAD3RV59_9RHOB</name>
<organism evidence="1 2">
    <name type="scientific">Paracoccus kondratievae</name>
    <dbReference type="NCBI Taxonomy" id="135740"/>
    <lineage>
        <taxon>Bacteria</taxon>
        <taxon>Pseudomonadati</taxon>
        <taxon>Pseudomonadota</taxon>
        <taxon>Alphaproteobacteria</taxon>
        <taxon>Rhodobacterales</taxon>
        <taxon>Paracoccaceae</taxon>
        <taxon>Paracoccus</taxon>
    </lineage>
</organism>
<keyword evidence="2" id="KW-1185">Reference proteome</keyword>
<comment type="caution">
    <text evidence="1">The sequence shown here is derived from an EMBL/GenBank/DDBJ whole genome shotgun (WGS) entry which is preliminary data.</text>
</comment>
<evidence type="ECO:0000313" key="2">
    <source>
        <dbReference type="Proteomes" id="UP001143349"/>
    </source>
</evidence>
<dbReference type="EMBL" id="BSFH01000086">
    <property type="protein sequence ID" value="GLK65384.1"/>
    <property type="molecule type" value="Genomic_DNA"/>
</dbReference>